<feature type="domain" description="PRELI/MSF1" evidence="1">
    <location>
        <begin position="2"/>
        <end position="86"/>
    </location>
</feature>
<dbReference type="GO" id="GO:0005758">
    <property type="term" value="C:mitochondrial intermembrane space"/>
    <property type="evidence" value="ECO:0007669"/>
    <property type="project" value="InterPro"/>
</dbReference>
<evidence type="ECO:0000259" key="1">
    <source>
        <dbReference type="PROSITE" id="PS50904"/>
    </source>
</evidence>
<dbReference type="PANTHER" id="PTHR11158">
    <property type="entry name" value="MSF1/PX19 RELATED"/>
    <property type="match status" value="1"/>
</dbReference>
<dbReference type="AlphaFoldDB" id="A0A194SCU8"/>
<dbReference type="OMA" id="HNIENSH"/>
<proteinExistence type="predicted"/>
<dbReference type="Pfam" id="PF04707">
    <property type="entry name" value="PRELI"/>
    <property type="match status" value="1"/>
</dbReference>
<sequence length="86" mass="9828">MVALFTTAFHFGWPWPAQVYAVLNKYPNPLAAHVVSMDVVDRQILEDGTIRSERILGIQQDSPRWVRRMLGTPDVTYAREVSFVVP</sequence>
<name>A0A194SCU8_RHOGW</name>
<dbReference type="Proteomes" id="UP000053890">
    <property type="component" value="Unassembled WGS sequence"/>
</dbReference>
<dbReference type="STRING" id="578459.A0A194SCU8"/>
<accession>A0A194SCU8</accession>
<evidence type="ECO:0000313" key="3">
    <source>
        <dbReference type="Proteomes" id="UP000053890"/>
    </source>
</evidence>
<dbReference type="PROSITE" id="PS50904">
    <property type="entry name" value="PRELI_MSF1"/>
    <property type="match status" value="1"/>
</dbReference>
<dbReference type="OrthoDB" id="407630at2759"/>
<dbReference type="InterPro" id="IPR037365">
    <property type="entry name" value="Slowmo/Ups"/>
</dbReference>
<dbReference type="EMBL" id="KQ474075">
    <property type="protein sequence ID" value="KPV77221.1"/>
    <property type="molecule type" value="Genomic_DNA"/>
</dbReference>
<organism evidence="2 3">
    <name type="scientific">Rhodotorula graminis (strain WP1)</name>
    <dbReference type="NCBI Taxonomy" id="578459"/>
    <lineage>
        <taxon>Eukaryota</taxon>
        <taxon>Fungi</taxon>
        <taxon>Dikarya</taxon>
        <taxon>Basidiomycota</taxon>
        <taxon>Pucciniomycotina</taxon>
        <taxon>Microbotryomycetes</taxon>
        <taxon>Sporidiobolales</taxon>
        <taxon>Sporidiobolaceae</taxon>
        <taxon>Rhodotorula</taxon>
    </lineage>
</organism>
<dbReference type="InterPro" id="IPR006797">
    <property type="entry name" value="PRELI/MSF1_dom"/>
</dbReference>
<keyword evidence="3" id="KW-1185">Reference proteome</keyword>
<reference evidence="2 3" key="1">
    <citation type="journal article" date="2015" name="Front. Microbiol.">
        <title>Genome sequence of the plant growth promoting endophytic yeast Rhodotorula graminis WP1.</title>
        <authorList>
            <person name="Firrincieli A."/>
            <person name="Otillar R."/>
            <person name="Salamov A."/>
            <person name="Schmutz J."/>
            <person name="Khan Z."/>
            <person name="Redman R.S."/>
            <person name="Fleck N.D."/>
            <person name="Lindquist E."/>
            <person name="Grigoriev I.V."/>
            <person name="Doty S.L."/>
        </authorList>
    </citation>
    <scope>NUCLEOTIDE SEQUENCE [LARGE SCALE GENOMIC DNA]</scope>
    <source>
        <strain evidence="2 3">WP1</strain>
    </source>
</reference>
<protein>
    <recommendedName>
        <fullName evidence="1">PRELI/MSF1 domain-containing protein</fullName>
    </recommendedName>
</protein>
<feature type="non-terminal residue" evidence="2">
    <location>
        <position position="86"/>
    </location>
</feature>
<dbReference type="RefSeq" id="XP_018273270.1">
    <property type="nucleotide sequence ID" value="XM_018413223.1"/>
</dbReference>
<gene>
    <name evidence="2" type="ORF">RHOBADRAFT_34722</name>
</gene>
<evidence type="ECO:0000313" key="2">
    <source>
        <dbReference type="EMBL" id="KPV77221.1"/>
    </source>
</evidence>
<dbReference type="GeneID" id="28973672"/>